<evidence type="ECO:0000313" key="2">
    <source>
        <dbReference type="Proteomes" id="UP001150603"/>
    </source>
</evidence>
<proteinExistence type="predicted"/>
<protein>
    <submittedName>
        <fullName evidence="1">Uncharacterized protein</fullName>
    </submittedName>
</protein>
<name>A0ACC1JG87_9FUNG</name>
<sequence>MFSGGGSSSEAAQPTYQQTAPQAATNDQQVLSTQGIRSCEADAKAFTRCLESTNNDMSACQYYLDMLKQCQNFASSQSL</sequence>
<accession>A0ACC1JG87</accession>
<dbReference type="EMBL" id="JANBPW010000250">
    <property type="protein sequence ID" value="KAJ1950239.1"/>
    <property type="molecule type" value="Genomic_DNA"/>
</dbReference>
<evidence type="ECO:0000313" key="1">
    <source>
        <dbReference type="EMBL" id="KAJ1950239.1"/>
    </source>
</evidence>
<gene>
    <name evidence="1" type="ORF">FBU59_000774</name>
</gene>
<organism evidence="1 2">
    <name type="scientific">Linderina macrospora</name>
    <dbReference type="NCBI Taxonomy" id="4868"/>
    <lineage>
        <taxon>Eukaryota</taxon>
        <taxon>Fungi</taxon>
        <taxon>Fungi incertae sedis</taxon>
        <taxon>Zoopagomycota</taxon>
        <taxon>Kickxellomycotina</taxon>
        <taxon>Kickxellomycetes</taxon>
        <taxon>Kickxellales</taxon>
        <taxon>Kickxellaceae</taxon>
        <taxon>Linderina</taxon>
    </lineage>
</organism>
<dbReference type="Proteomes" id="UP001150603">
    <property type="component" value="Unassembled WGS sequence"/>
</dbReference>
<reference evidence="1" key="1">
    <citation type="submission" date="2022-07" db="EMBL/GenBank/DDBJ databases">
        <title>Phylogenomic reconstructions and comparative analyses of Kickxellomycotina fungi.</title>
        <authorList>
            <person name="Reynolds N.K."/>
            <person name="Stajich J.E."/>
            <person name="Barry K."/>
            <person name="Grigoriev I.V."/>
            <person name="Crous P."/>
            <person name="Smith M.E."/>
        </authorList>
    </citation>
    <scope>NUCLEOTIDE SEQUENCE</scope>
    <source>
        <strain evidence="1">NRRL 5244</strain>
    </source>
</reference>
<comment type="caution">
    <text evidence="1">The sequence shown here is derived from an EMBL/GenBank/DDBJ whole genome shotgun (WGS) entry which is preliminary data.</text>
</comment>
<keyword evidence="2" id="KW-1185">Reference proteome</keyword>